<sequence>MSNFLFMVEWPELQEPAGKAESLVHADPRAACFYARYAMERAVGWVYRFDPAMDQPGYDHSLNSVVFIAVMFVYRRWTSPATTTA</sequence>
<accession>A0A1I5XGG1</accession>
<dbReference type="AlphaFoldDB" id="A0A1I5XGG1"/>
<gene>
    <name evidence="1" type="ORF">SAMN05216229_11651</name>
</gene>
<name>A0A1I5XGG1_9GAMM</name>
<reference evidence="2" key="1">
    <citation type="submission" date="2016-10" db="EMBL/GenBank/DDBJ databases">
        <authorList>
            <person name="Varghese N."/>
            <person name="Submissions S."/>
        </authorList>
    </citation>
    <scope>NUCLEOTIDE SEQUENCE [LARGE SCALE GENOMIC DNA]</scope>
    <source>
        <strain evidence="2">JCM 18195</strain>
    </source>
</reference>
<protein>
    <submittedName>
        <fullName evidence="1">Type I restriction enzyme, R subunit</fullName>
    </submittedName>
</protein>
<dbReference type="RefSeq" id="WP_217648277.1">
    <property type="nucleotide sequence ID" value="NZ_FOXM01000016.1"/>
</dbReference>
<dbReference type="EMBL" id="FOXM01000016">
    <property type="protein sequence ID" value="SFQ31048.1"/>
    <property type="molecule type" value="Genomic_DNA"/>
</dbReference>
<dbReference type="Proteomes" id="UP000243084">
    <property type="component" value="Unassembled WGS sequence"/>
</dbReference>
<keyword evidence="2" id="KW-1185">Reference proteome</keyword>
<proteinExistence type="predicted"/>
<evidence type="ECO:0000313" key="2">
    <source>
        <dbReference type="Proteomes" id="UP000243084"/>
    </source>
</evidence>
<evidence type="ECO:0000313" key="1">
    <source>
        <dbReference type="EMBL" id="SFQ31048.1"/>
    </source>
</evidence>
<organism evidence="1 2">
    <name type="scientific">Geopseudomonas sagittaria</name>
    <dbReference type="NCBI Taxonomy" id="1135990"/>
    <lineage>
        <taxon>Bacteria</taxon>
        <taxon>Pseudomonadati</taxon>
        <taxon>Pseudomonadota</taxon>
        <taxon>Gammaproteobacteria</taxon>
        <taxon>Pseudomonadales</taxon>
        <taxon>Pseudomonadaceae</taxon>
        <taxon>Geopseudomonas</taxon>
    </lineage>
</organism>